<evidence type="ECO:0000256" key="1">
    <source>
        <dbReference type="SAM" id="MobiDB-lite"/>
    </source>
</evidence>
<dbReference type="OrthoDB" id="3249394at2759"/>
<protein>
    <recommendedName>
        <fullName evidence="2">Integrase zinc-binding domain-containing protein</fullName>
    </recommendedName>
</protein>
<sequence length="573" mass="64948">MEETHEEIDKSINNPLDIIVNDEEEIPTDQESLATAPNTNSAIEAESRSLNLPGIATSGDLDMPMPESLHYQYQNDPFFREILTKPAHYMDFEERDGLVFYKHEGKERLCIPNVMIGSRNACEIVIKHAHSLLAHLGTKKTLNFLRDEVWWKTMVDDVDAYSMDQYCEAMGISHPSKLPTRTNSNIPEEIEANMSYYCLEVIPKEEQQIPKWDIRGTRVNEMKSQNSLHRAQSPSLHPSSTTPMSHQYNAQDRLNWETYTKQFMAFVTGHGPDPGNPPAGYNVFRLQQKYTPSPGDFPDIVARARHPTGPQVQMSGEAFQLFVSSMSSGRDLLQSIIAQTLPLLAKNSPAQRNTFHNPPNRISRYGARGPSARSAYRGKQHQRKLNLFNRVGRQPNRLPVPLGTFGPKYGNNRPTCGGRTPRNRNRRPKSEKQPEASGPSTVNDISINNNDVTFPGEDIVMMRYDTPTPPSDDELDFDFYDEPVMEGFGDQLNNGMAPRRVGTILKPTTSHLVNKFHRMTLTACDDDSSCIFLKRDILKEWEGKQEKLTVLEMRVEETVFILKDLGVLGIKDD</sequence>
<dbReference type="EMBL" id="ML213671">
    <property type="protein sequence ID" value="TFK32537.1"/>
    <property type="molecule type" value="Genomic_DNA"/>
</dbReference>
<evidence type="ECO:0000259" key="2">
    <source>
        <dbReference type="Pfam" id="PF17921"/>
    </source>
</evidence>
<feature type="domain" description="Integrase zinc-binding" evidence="2">
    <location>
        <begin position="123"/>
        <end position="161"/>
    </location>
</feature>
<name>A0A5C3LI61_9AGAR</name>
<feature type="region of interest" description="Disordered" evidence="1">
    <location>
        <begin position="223"/>
        <end position="246"/>
    </location>
</feature>
<dbReference type="InterPro" id="IPR041588">
    <property type="entry name" value="Integrase_H2C2"/>
</dbReference>
<gene>
    <name evidence="3" type="ORF">BDQ12DRAFT_728580</name>
</gene>
<keyword evidence="4" id="KW-1185">Reference proteome</keyword>
<reference evidence="3 4" key="1">
    <citation type="journal article" date="2019" name="Nat. Ecol. Evol.">
        <title>Megaphylogeny resolves global patterns of mushroom evolution.</title>
        <authorList>
            <person name="Varga T."/>
            <person name="Krizsan K."/>
            <person name="Foldi C."/>
            <person name="Dima B."/>
            <person name="Sanchez-Garcia M."/>
            <person name="Sanchez-Ramirez S."/>
            <person name="Szollosi G.J."/>
            <person name="Szarkandi J.G."/>
            <person name="Papp V."/>
            <person name="Albert L."/>
            <person name="Andreopoulos W."/>
            <person name="Angelini C."/>
            <person name="Antonin V."/>
            <person name="Barry K.W."/>
            <person name="Bougher N.L."/>
            <person name="Buchanan P."/>
            <person name="Buyck B."/>
            <person name="Bense V."/>
            <person name="Catcheside P."/>
            <person name="Chovatia M."/>
            <person name="Cooper J."/>
            <person name="Damon W."/>
            <person name="Desjardin D."/>
            <person name="Finy P."/>
            <person name="Geml J."/>
            <person name="Haridas S."/>
            <person name="Hughes K."/>
            <person name="Justo A."/>
            <person name="Karasinski D."/>
            <person name="Kautmanova I."/>
            <person name="Kiss B."/>
            <person name="Kocsube S."/>
            <person name="Kotiranta H."/>
            <person name="LaButti K.M."/>
            <person name="Lechner B.E."/>
            <person name="Liimatainen K."/>
            <person name="Lipzen A."/>
            <person name="Lukacs Z."/>
            <person name="Mihaltcheva S."/>
            <person name="Morgado L.N."/>
            <person name="Niskanen T."/>
            <person name="Noordeloos M.E."/>
            <person name="Ohm R.A."/>
            <person name="Ortiz-Santana B."/>
            <person name="Ovrebo C."/>
            <person name="Racz N."/>
            <person name="Riley R."/>
            <person name="Savchenko A."/>
            <person name="Shiryaev A."/>
            <person name="Soop K."/>
            <person name="Spirin V."/>
            <person name="Szebenyi C."/>
            <person name="Tomsovsky M."/>
            <person name="Tulloss R.E."/>
            <person name="Uehling J."/>
            <person name="Grigoriev I.V."/>
            <person name="Vagvolgyi C."/>
            <person name="Papp T."/>
            <person name="Martin F.M."/>
            <person name="Miettinen O."/>
            <person name="Hibbett D.S."/>
            <person name="Nagy L.G."/>
        </authorList>
    </citation>
    <scope>NUCLEOTIDE SEQUENCE [LARGE SCALE GENOMIC DNA]</scope>
    <source>
        <strain evidence="3 4">CBS 166.37</strain>
    </source>
</reference>
<dbReference type="AlphaFoldDB" id="A0A5C3LI61"/>
<feature type="region of interest" description="Disordered" evidence="1">
    <location>
        <begin position="349"/>
        <end position="450"/>
    </location>
</feature>
<feature type="compositionally biased region" description="Polar residues" evidence="1">
    <location>
        <begin position="29"/>
        <end position="42"/>
    </location>
</feature>
<accession>A0A5C3LI61</accession>
<dbReference type="Proteomes" id="UP000308652">
    <property type="component" value="Unassembled WGS sequence"/>
</dbReference>
<evidence type="ECO:0000313" key="3">
    <source>
        <dbReference type="EMBL" id="TFK32537.1"/>
    </source>
</evidence>
<dbReference type="Gene3D" id="1.10.340.70">
    <property type="match status" value="1"/>
</dbReference>
<dbReference type="STRING" id="68775.A0A5C3LI61"/>
<feature type="region of interest" description="Disordered" evidence="1">
    <location>
        <begin position="28"/>
        <end position="48"/>
    </location>
</feature>
<proteinExistence type="predicted"/>
<dbReference type="Pfam" id="PF17921">
    <property type="entry name" value="Integrase_H2C2"/>
    <property type="match status" value="1"/>
</dbReference>
<organism evidence="3 4">
    <name type="scientific">Crucibulum laeve</name>
    <dbReference type="NCBI Taxonomy" id="68775"/>
    <lineage>
        <taxon>Eukaryota</taxon>
        <taxon>Fungi</taxon>
        <taxon>Dikarya</taxon>
        <taxon>Basidiomycota</taxon>
        <taxon>Agaricomycotina</taxon>
        <taxon>Agaricomycetes</taxon>
        <taxon>Agaricomycetidae</taxon>
        <taxon>Agaricales</taxon>
        <taxon>Agaricineae</taxon>
        <taxon>Nidulariaceae</taxon>
        <taxon>Crucibulum</taxon>
    </lineage>
</organism>
<evidence type="ECO:0000313" key="4">
    <source>
        <dbReference type="Proteomes" id="UP000308652"/>
    </source>
</evidence>
<feature type="compositionally biased region" description="Polar residues" evidence="1">
    <location>
        <begin position="438"/>
        <end position="450"/>
    </location>
</feature>